<dbReference type="InterPro" id="IPR025092">
    <property type="entry name" value="Glyco_hydro_66"/>
</dbReference>
<comment type="caution">
    <text evidence="4">The sequence shown here is derived from an EMBL/GenBank/DDBJ whole genome shotgun (WGS) entry which is preliminary data.</text>
</comment>
<accession>A0A7X0VWJ0</accession>
<dbReference type="CDD" id="cd14745">
    <property type="entry name" value="GH66"/>
    <property type="match status" value="1"/>
</dbReference>
<dbReference type="Gene3D" id="3.20.20.80">
    <property type="entry name" value="Glycosidases"/>
    <property type="match status" value="1"/>
</dbReference>
<dbReference type="InterPro" id="IPR013783">
    <property type="entry name" value="Ig-like_fold"/>
</dbReference>
<dbReference type="InterPro" id="IPR013780">
    <property type="entry name" value="Glyco_hydro_b"/>
</dbReference>
<dbReference type="Gene3D" id="2.60.120.260">
    <property type="entry name" value="Galactose-binding domain-like"/>
    <property type="match status" value="2"/>
</dbReference>
<proteinExistence type="inferred from homology"/>
<evidence type="ECO:0000313" key="5">
    <source>
        <dbReference type="Proteomes" id="UP000564644"/>
    </source>
</evidence>
<name>A0A7X0VWJ0_9BACL</name>
<keyword evidence="2" id="KW-0732">Signal</keyword>
<dbReference type="Pfam" id="PF13199">
    <property type="entry name" value="Glyco_hydro_66"/>
    <property type="match status" value="1"/>
</dbReference>
<feature type="domain" description="CBM6" evidence="3">
    <location>
        <begin position="420"/>
        <end position="545"/>
    </location>
</feature>
<dbReference type="PANTHER" id="PTHR43863:SF2">
    <property type="entry name" value="MALTASE-GLUCOAMYLASE"/>
    <property type="match status" value="1"/>
</dbReference>
<gene>
    <name evidence="4" type="ORF">H7C18_16635</name>
</gene>
<comment type="similarity">
    <text evidence="1">Belongs to the glycosyl hydrolase 66 family.</text>
</comment>
<dbReference type="EMBL" id="JACJVO010000020">
    <property type="protein sequence ID" value="MBB6732550.1"/>
    <property type="molecule type" value="Genomic_DNA"/>
</dbReference>
<dbReference type="PANTHER" id="PTHR43863">
    <property type="entry name" value="HYDROLASE, PUTATIVE (AFU_ORTHOLOGUE AFUA_1G03140)-RELATED"/>
    <property type="match status" value="1"/>
</dbReference>
<dbReference type="Gene3D" id="2.60.40.1180">
    <property type="entry name" value="Golgi alpha-mannosidase II"/>
    <property type="match status" value="1"/>
</dbReference>
<dbReference type="PROSITE" id="PS51175">
    <property type="entry name" value="CBM6"/>
    <property type="match status" value="2"/>
</dbReference>
<evidence type="ECO:0000259" key="3">
    <source>
        <dbReference type="PROSITE" id="PS51175"/>
    </source>
</evidence>
<evidence type="ECO:0000256" key="1">
    <source>
        <dbReference type="ARBA" id="ARBA00010837"/>
    </source>
</evidence>
<dbReference type="Gene3D" id="2.60.40.10">
    <property type="entry name" value="Immunoglobulins"/>
    <property type="match status" value="1"/>
</dbReference>
<dbReference type="GO" id="GO:0030246">
    <property type="term" value="F:carbohydrate binding"/>
    <property type="evidence" value="ECO:0007669"/>
    <property type="project" value="InterPro"/>
</dbReference>
<dbReference type="CDD" id="cd04083">
    <property type="entry name" value="CBM35_Lmo2446-like"/>
    <property type="match status" value="2"/>
</dbReference>
<feature type="domain" description="CBM6" evidence="3">
    <location>
        <begin position="747"/>
        <end position="871"/>
    </location>
</feature>
<dbReference type="InterPro" id="IPR008979">
    <property type="entry name" value="Galactose-bd-like_sf"/>
</dbReference>
<protein>
    <submittedName>
        <fullName evidence="4">Carbohydrate-binding protein</fullName>
    </submittedName>
</protein>
<keyword evidence="5" id="KW-1185">Reference proteome</keyword>
<evidence type="ECO:0000313" key="4">
    <source>
        <dbReference type="EMBL" id="MBB6732550.1"/>
    </source>
</evidence>
<dbReference type="SUPFAM" id="SSF49785">
    <property type="entry name" value="Galactose-binding domain-like"/>
    <property type="match status" value="2"/>
</dbReference>
<dbReference type="Proteomes" id="UP000564644">
    <property type="component" value="Unassembled WGS sequence"/>
</dbReference>
<dbReference type="AlphaFoldDB" id="A0A7X0VWJ0"/>
<reference evidence="4 5" key="1">
    <citation type="submission" date="2020-08" db="EMBL/GenBank/DDBJ databases">
        <title>Cohnella phylogeny.</title>
        <authorList>
            <person name="Dunlap C."/>
        </authorList>
    </citation>
    <scope>NUCLEOTIDE SEQUENCE [LARGE SCALE GENOMIC DNA]</scope>
    <source>
        <strain evidence="4 5">CBP 2801</strain>
    </source>
</reference>
<organism evidence="4 5">
    <name type="scientific">Cohnella zeiphila</name>
    <dbReference type="NCBI Taxonomy" id="2761120"/>
    <lineage>
        <taxon>Bacteria</taxon>
        <taxon>Bacillati</taxon>
        <taxon>Bacillota</taxon>
        <taxon>Bacilli</taxon>
        <taxon>Bacillales</taxon>
        <taxon>Paenibacillaceae</taxon>
        <taxon>Cohnella</taxon>
    </lineage>
</organism>
<evidence type="ECO:0000256" key="2">
    <source>
        <dbReference type="ARBA" id="ARBA00022729"/>
    </source>
</evidence>
<sequence length="972" mass="105721">MMTLRRHGFTRRAGFLLLAMICLMPILPLAAQRAVHAETIGGVNRVYTDKARYAPGSAVQIKAELTNHGSSGWTGTAHLAISHLETSTYTASQSVTVAAGATVTVTFNWTAPSTDFQGYFVKIDCGTFGSGTTAIDVSSDFTRYPRYGYLSEFPTTETSSQSQAKVNRLAEDYHLNALQYYDWMWRHDTLFKRTGGTVDSTWQDLFNRTISWSTIQNQIAATHNQNMAAMAYAMVYAAREGYDAHGISPQWGIYADTAHASQLNVDFGDGSTYLWMFDPANASWQSYIQNQYKDAINTAGFDGIHVDQMGQRDNVHTYSGASIDLSARFVPFLNAAKTALTANNSAKNKLAFNIVDGTVGGWAANDVSANANTDFNYSEIWYKSNSYNQLKNYIDSLRANSGGKAVVLAAYMDYGENIGPRYEAESASKTGVTTNTNHAGYTGTGFVDGFDAVGDSVTFTVTAPEDGHYSLVFAYGNDTGSMATRNLYVDGTLVKDIGFYDQGSWDTWKSDAWLQVDLTAGTHTIKVAYDSGNTGAINLDSLTLGTFDDASVRLADAMMAASGATHIELGDDNQMLPHEYYPNRSKSMRNSLIGAMKDHYSFITAYENLLFDSNVVTNDSGNQFVSIAGQTVSGDGTGNTIWTIDKRTPDYDIVHLLNLKGNDDQWRNSATAPSTLTNLATKLYLSPDETVGHVYVASPDKDGGMTSELSFTTGSDASGSYISFTVPSLQYWDMIYVKRTFTAPSGNQYEAEAAVKTGVTVNTNHTGYSGSGFVDGFSGGSGKGVSFLVQATTDDDYSLRFRYANGGSAAARDVYVDGAAAGTVQFPATANWDTWADGELTVHLKPGLHSVVIWEGASSPGAINLDRLNVDKTYVWQFDRQITSVPAGYRITFRNGEYGWLHWGTNGWTGTTDTPMPSNGSSDASHRYETSIGPFASGTTVNFTYLWDDNGNGVMETGTDRWEGTDFSIDID</sequence>
<dbReference type="InterPro" id="IPR051816">
    <property type="entry name" value="Glycosyl_Hydrolase_31"/>
</dbReference>
<dbReference type="Pfam" id="PF16990">
    <property type="entry name" value="CBM_35"/>
    <property type="match status" value="2"/>
</dbReference>
<dbReference type="InterPro" id="IPR005084">
    <property type="entry name" value="CBM6"/>
</dbReference>